<feature type="signal peptide" evidence="1">
    <location>
        <begin position="1"/>
        <end position="22"/>
    </location>
</feature>
<dbReference type="Pfam" id="PF03724">
    <property type="entry name" value="META"/>
    <property type="match status" value="1"/>
</dbReference>
<evidence type="ECO:0000313" key="3">
    <source>
        <dbReference type="EMBL" id="GAA0731097.1"/>
    </source>
</evidence>
<dbReference type="RefSeq" id="WP_343914300.1">
    <property type="nucleotide sequence ID" value="NZ_BAAAGE010000005.1"/>
</dbReference>
<keyword evidence="4" id="KW-1185">Reference proteome</keyword>
<dbReference type="Gene3D" id="2.40.128.270">
    <property type="match status" value="1"/>
</dbReference>
<feature type="chain" id="PRO_5045311960" description="DUF306 domain-containing protein" evidence="1">
    <location>
        <begin position="23"/>
        <end position="142"/>
    </location>
</feature>
<keyword evidence="1" id="KW-0732">Signal</keyword>
<proteinExistence type="predicted"/>
<gene>
    <name evidence="3" type="ORF">GCM10009430_42890</name>
</gene>
<dbReference type="Proteomes" id="UP001501758">
    <property type="component" value="Unassembled WGS sequence"/>
</dbReference>
<organism evidence="3 4">
    <name type="scientific">Aquimarina litoralis</name>
    <dbReference type="NCBI Taxonomy" id="584605"/>
    <lineage>
        <taxon>Bacteria</taxon>
        <taxon>Pseudomonadati</taxon>
        <taxon>Bacteroidota</taxon>
        <taxon>Flavobacteriia</taxon>
        <taxon>Flavobacteriales</taxon>
        <taxon>Flavobacteriaceae</taxon>
        <taxon>Aquimarina</taxon>
    </lineage>
</organism>
<dbReference type="InterPro" id="IPR005184">
    <property type="entry name" value="DUF306_Meta_HslJ"/>
</dbReference>
<reference evidence="3 4" key="1">
    <citation type="journal article" date="2019" name="Int. J. Syst. Evol. Microbiol.">
        <title>The Global Catalogue of Microorganisms (GCM) 10K type strain sequencing project: providing services to taxonomists for standard genome sequencing and annotation.</title>
        <authorList>
            <consortium name="The Broad Institute Genomics Platform"/>
            <consortium name="The Broad Institute Genome Sequencing Center for Infectious Disease"/>
            <person name="Wu L."/>
            <person name="Ma J."/>
        </authorList>
    </citation>
    <scope>NUCLEOTIDE SEQUENCE [LARGE SCALE GENOMIC DNA]</scope>
    <source>
        <strain evidence="3 4">JCM 15974</strain>
    </source>
</reference>
<sequence length="142" mass="16109">MKYYTLLFTFFLFLTNCNSVNAVNSNNKEAQDISKLNGTYMVTNLYGKDVSEYKLTMIFNTAKNSISGFSGCNSYTCDYKADKNSLNTGFPIGTKIYCEETSDVEKEFFKVFAEEKYKNLEGNTLNLTNHKGIIILSAKKKL</sequence>
<comment type="caution">
    <text evidence="3">The sequence shown here is derived from an EMBL/GenBank/DDBJ whole genome shotgun (WGS) entry which is preliminary data.</text>
</comment>
<protein>
    <recommendedName>
        <fullName evidence="2">DUF306 domain-containing protein</fullName>
    </recommendedName>
</protein>
<dbReference type="InterPro" id="IPR038670">
    <property type="entry name" value="HslJ-like_sf"/>
</dbReference>
<evidence type="ECO:0000313" key="4">
    <source>
        <dbReference type="Proteomes" id="UP001501758"/>
    </source>
</evidence>
<dbReference type="EMBL" id="BAAAGE010000005">
    <property type="protein sequence ID" value="GAA0731097.1"/>
    <property type="molecule type" value="Genomic_DNA"/>
</dbReference>
<evidence type="ECO:0000256" key="1">
    <source>
        <dbReference type="SAM" id="SignalP"/>
    </source>
</evidence>
<accession>A0ABN1J7J1</accession>
<evidence type="ECO:0000259" key="2">
    <source>
        <dbReference type="Pfam" id="PF03724"/>
    </source>
</evidence>
<name>A0ABN1J7J1_9FLAO</name>
<feature type="domain" description="DUF306" evidence="2">
    <location>
        <begin position="37"/>
        <end position="132"/>
    </location>
</feature>